<proteinExistence type="inferred from homology"/>
<accession>A0A101HN69</accession>
<evidence type="ECO:0000256" key="4">
    <source>
        <dbReference type="ARBA" id="ARBA00022723"/>
    </source>
</evidence>
<feature type="domain" description="Mur ligase central" evidence="11">
    <location>
        <begin position="7"/>
        <end position="143"/>
    </location>
</feature>
<dbReference type="InterPro" id="IPR004101">
    <property type="entry name" value="Mur_ligase_C"/>
</dbReference>
<keyword evidence="3" id="KW-0436">Ligase</keyword>
<evidence type="ECO:0000256" key="1">
    <source>
        <dbReference type="ARBA" id="ARBA00008276"/>
    </source>
</evidence>
<dbReference type="GO" id="GO:0005737">
    <property type="term" value="C:cytoplasm"/>
    <property type="evidence" value="ECO:0007669"/>
    <property type="project" value="TreeGrafter"/>
</dbReference>
<dbReference type="PATRIC" id="fig|1184387.3.peg.1766"/>
<dbReference type="Gene3D" id="3.90.190.20">
    <property type="entry name" value="Mur ligase, C-terminal domain"/>
    <property type="match status" value="1"/>
</dbReference>
<evidence type="ECO:0000256" key="5">
    <source>
        <dbReference type="ARBA" id="ARBA00022741"/>
    </source>
</evidence>
<dbReference type="Pfam" id="PF02875">
    <property type="entry name" value="Mur_ligase_C"/>
    <property type="match status" value="1"/>
</dbReference>
<comment type="similarity">
    <text evidence="1">Belongs to the folylpolyglutamate synthase family.</text>
</comment>
<organism evidence="12 13">
    <name type="scientific">Mesotoga prima</name>
    <dbReference type="NCBI Taxonomy" id="1184387"/>
    <lineage>
        <taxon>Bacteria</taxon>
        <taxon>Thermotogati</taxon>
        <taxon>Thermotogota</taxon>
        <taxon>Thermotogae</taxon>
        <taxon>Kosmotogales</taxon>
        <taxon>Kosmotogaceae</taxon>
        <taxon>Mesotoga</taxon>
    </lineage>
</organism>
<dbReference type="PANTHER" id="PTHR11136">
    <property type="entry name" value="FOLYLPOLYGLUTAMATE SYNTHASE-RELATED"/>
    <property type="match status" value="1"/>
</dbReference>
<dbReference type="NCBIfam" id="TIGR01499">
    <property type="entry name" value="folC"/>
    <property type="match status" value="1"/>
</dbReference>
<dbReference type="SUPFAM" id="SSF53623">
    <property type="entry name" value="MurD-like peptide ligases, catalytic domain"/>
    <property type="match status" value="1"/>
</dbReference>
<keyword evidence="4" id="KW-0479">Metal-binding</keyword>
<dbReference type="GO" id="GO:0005524">
    <property type="term" value="F:ATP binding"/>
    <property type="evidence" value="ECO:0007669"/>
    <property type="project" value="UniProtKB-KW"/>
</dbReference>
<evidence type="ECO:0000259" key="11">
    <source>
        <dbReference type="Pfam" id="PF08245"/>
    </source>
</evidence>
<dbReference type="InterPro" id="IPR001645">
    <property type="entry name" value="Folylpolyglutamate_synth"/>
</dbReference>
<dbReference type="InterPro" id="IPR036615">
    <property type="entry name" value="Mur_ligase_C_dom_sf"/>
</dbReference>
<evidence type="ECO:0000256" key="2">
    <source>
        <dbReference type="ARBA" id="ARBA00013025"/>
    </source>
</evidence>
<reference evidence="13" key="1">
    <citation type="journal article" date="2015" name="MBio">
        <title>Genome-Resolved Metagenomic Analysis Reveals Roles for Candidate Phyla and Other Microbial Community Members in Biogeochemical Transformations in Oil Reservoirs.</title>
        <authorList>
            <person name="Hu P."/>
            <person name="Tom L."/>
            <person name="Singh A."/>
            <person name="Thomas B.C."/>
            <person name="Baker B.J."/>
            <person name="Piceno Y.M."/>
            <person name="Andersen G.L."/>
            <person name="Banfield J.F."/>
        </authorList>
    </citation>
    <scope>NUCLEOTIDE SEQUENCE [LARGE SCALE GENOMIC DNA]</scope>
</reference>
<dbReference type="GO" id="GO:0008841">
    <property type="term" value="F:dihydrofolate synthase activity"/>
    <property type="evidence" value="ECO:0007669"/>
    <property type="project" value="TreeGrafter"/>
</dbReference>
<comment type="caution">
    <text evidence="12">The sequence shown here is derived from an EMBL/GenBank/DDBJ whole genome shotgun (WGS) entry which is preliminary data.</text>
</comment>
<dbReference type="Gene3D" id="3.40.1190.10">
    <property type="entry name" value="Mur-like, catalytic domain"/>
    <property type="match status" value="1"/>
</dbReference>
<dbReference type="PROSITE" id="PS01012">
    <property type="entry name" value="FOLYLPOLYGLU_SYNT_2"/>
    <property type="match status" value="1"/>
</dbReference>
<keyword evidence="6" id="KW-0067">ATP-binding</keyword>
<dbReference type="InterPro" id="IPR013221">
    <property type="entry name" value="Mur_ligase_cen"/>
</dbReference>
<name>A0A101HN69_9BACT</name>
<dbReference type="Proteomes" id="UP000054092">
    <property type="component" value="Unassembled WGS sequence"/>
</dbReference>
<comment type="catalytic activity">
    <reaction evidence="9">
        <text>(6S)-5,6,7,8-tetrahydrofolyl-(gamma-L-Glu)(n) + L-glutamate + ATP = (6S)-5,6,7,8-tetrahydrofolyl-(gamma-L-Glu)(n+1) + ADP + phosphate + H(+)</text>
        <dbReference type="Rhea" id="RHEA:10580"/>
        <dbReference type="Rhea" id="RHEA-COMP:14738"/>
        <dbReference type="Rhea" id="RHEA-COMP:14740"/>
        <dbReference type="ChEBI" id="CHEBI:15378"/>
        <dbReference type="ChEBI" id="CHEBI:29985"/>
        <dbReference type="ChEBI" id="CHEBI:30616"/>
        <dbReference type="ChEBI" id="CHEBI:43474"/>
        <dbReference type="ChEBI" id="CHEBI:141005"/>
        <dbReference type="ChEBI" id="CHEBI:456216"/>
        <dbReference type="EC" id="6.3.2.17"/>
    </reaction>
</comment>
<dbReference type="Pfam" id="PF08245">
    <property type="entry name" value="Mur_ligase_M"/>
    <property type="match status" value="1"/>
</dbReference>
<evidence type="ECO:0000256" key="6">
    <source>
        <dbReference type="ARBA" id="ARBA00022840"/>
    </source>
</evidence>
<feature type="domain" description="Mur ligase C-terminal" evidence="10">
    <location>
        <begin position="173"/>
        <end position="290"/>
    </location>
</feature>
<dbReference type="InterPro" id="IPR036565">
    <property type="entry name" value="Mur-like_cat_sf"/>
</dbReference>
<evidence type="ECO:0000256" key="3">
    <source>
        <dbReference type="ARBA" id="ARBA00022598"/>
    </source>
</evidence>
<evidence type="ECO:0000256" key="7">
    <source>
        <dbReference type="ARBA" id="ARBA00022842"/>
    </source>
</evidence>
<keyword evidence="5" id="KW-0547">Nucleotide-binding</keyword>
<dbReference type="EMBL" id="LGGP01000243">
    <property type="protein sequence ID" value="KUK79738.1"/>
    <property type="molecule type" value="Genomic_DNA"/>
</dbReference>
<evidence type="ECO:0000259" key="10">
    <source>
        <dbReference type="Pfam" id="PF02875"/>
    </source>
</evidence>
<keyword evidence="7" id="KW-0460">Magnesium</keyword>
<evidence type="ECO:0000256" key="8">
    <source>
        <dbReference type="ARBA" id="ARBA00030592"/>
    </source>
</evidence>
<dbReference type="SUPFAM" id="SSF53244">
    <property type="entry name" value="MurD-like peptide ligases, peptide-binding domain"/>
    <property type="match status" value="1"/>
</dbReference>
<dbReference type="GO" id="GO:0004326">
    <property type="term" value="F:tetrahydrofolylpolyglutamate synthase activity"/>
    <property type="evidence" value="ECO:0007669"/>
    <property type="project" value="UniProtKB-EC"/>
</dbReference>
<gene>
    <name evidence="12" type="ORF">XD94_1308</name>
</gene>
<evidence type="ECO:0000256" key="9">
    <source>
        <dbReference type="ARBA" id="ARBA00047493"/>
    </source>
</evidence>
<dbReference type="InterPro" id="IPR018109">
    <property type="entry name" value="Folylpolyglutamate_synth_CS"/>
</dbReference>
<dbReference type="AlphaFoldDB" id="A0A101HN69"/>
<protein>
    <recommendedName>
        <fullName evidence="2">tetrahydrofolate synthase</fullName>
        <ecNumber evidence="2">6.3.2.17</ecNumber>
    </recommendedName>
    <alternativeName>
        <fullName evidence="8">Tetrahydrofolylpolyglutamate synthase</fullName>
    </alternativeName>
</protein>
<dbReference type="EC" id="6.3.2.17" evidence="2"/>
<evidence type="ECO:0000313" key="13">
    <source>
        <dbReference type="Proteomes" id="UP000054092"/>
    </source>
</evidence>
<dbReference type="GO" id="GO:0046872">
    <property type="term" value="F:metal ion binding"/>
    <property type="evidence" value="ECO:0007669"/>
    <property type="project" value="UniProtKB-KW"/>
</dbReference>
<dbReference type="PANTHER" id="PTHR11136:SF0">
    <property type="entry name" value="DIHYDROFOLATE SYNTHETASE-RELATED"/>
    <property type="match status" value="1"/>
</dbReference>
<evidence type="ECO:0000313" key="12">
    <source>
        <dbReference type="EMBL" id="KUK79738.1"/>
    </source>
</evidence>
<sequence length="311" mass="34750">MSFLYFKELACDIVVLEVGLGGRFDASNVISSSLVSVITSIGLDHTGILGDSEEKIAVEKSGIIKVNSTVVSGITRPVIRRVISETAKSMGSRASFIWKDFNAYGRKYRLDSNTFDYEGTNVYHDLITNLNGEHQVANAAVALQTFETAFDRVGKSVDENRLRKALKNVIWPGRFEVFSVLSRTVILDGAHNPDASRILRKTVERYFAGEKLTLLFGSLDDKDYESNIRTLSSITDRVVVCRVPNHRSLRPEEVASTWRRYCDQVSFVDSHEAALETVLQTSEKILVCGSLYLVSETRNILTGVKEYVGRH</sequence>